<keyword evidence="1" id="KW-0175">Coiled coil</keyword>
<dbReference type="Gene3D" id="3.80.10.10">
    <property type="entry name" value="Ribonuclease Inhibitor"/>
    <property type="match status" value="1"/>
</dbReference>
<dbReference type="PANTHER" id="PTHR38926">
    <property type="entry name" value="F-BOX DOMAIN CONTAINING PROTEIN, EXPRESSED"/>
    <property type="match status" value="1"/>
</dbReference>
<dbReference type="AlphaFoldDB" id="A0A979FRN4"/>
<proteinExistence type="predicted"/>
<organism evidence="3 4">
    <name type="scientific">Hyalella azteca</name>
    <name type="common">Amphipod</name>
    <dbReference type="NCBI Taxonomy" id="294128"/>
    <lineage>
        <taxon>Eukaryota</taxon>
        <taxon>Metazoa</taxon>
        <taxon>Ecdysozoa</taxon>
        <taxon>Arthropoda</taxon>
        <taxon>Crustacea</taxon>
        <taxon>Multicrustacea</taxon>
        <taxon>Malacostraca</taxon>
        <taxon>Eumalacostraca</taxon>
        <taxon>Peracarida</taxon>
        <taxon>Amphipoda</taxon>
        <taxon>Senticaudata</taxon>
        <taxon>Talitrida</taxon>
        <taxon>Talitroidea</taxon>
        <taxon>Hyalellidae</taxon>
        <taxon>Hyalella</taxon>
    </lineage>
</organism>
<sequence>MLHEAAVVDCTRTCDVLPDDVWLEIFSYLSPKELSVSVLPVCHRWNNLGHHSSLWKKIEFGTYVAEKLNMYIDLVKRHHNIQSIECFDCQKEFIEHVVTLCPNLIHLSLPHATVTKYTMKALVKCCPRIMSLDLSANEVIRSRDTFLPIFSLHQLQTLKLNSCKWVTSSFVSRLVTSCKGLQCLHLECVFLPCETVAYVLHCLSTSLRELSVKCEKLDWEVKELLHECRQLQSLKIEVLLGPINIHFSHACDHLKNLKELTLNSCSERMLEVPSRVFLGSTFPSVTHLFIRQASGNDALADDIISSFPSLETLTLVDCCTLTDMGVTKILRCCHKLIDLRIYLCQLISKNCFTQPLNTGQGRSHLVRVQHLYPKCPRVDSSYELGSIQSDFHDVHVTR</sequence>
<dbReference type="Gene3D" id="1.20.1280.50">
    <property type="match status" value="1"/>
</dbReference>
<keyword evidence="3" id="KW-1185">Reference proteome</keyword>
<name>A0A979FRN4_HYAAZ</name>
<dbReference type="RefSeq" id="XP_047739800.1">
    <property type="nucleotide sequence ID" value="XM_047883844.1"/>
</dbReference>
<dbReference type="InterPro" id="IPR036047">
    <property type="entry name" value="F-box-like_dom_sf"/>
</dbReference>
<dbReference type="Pfam" id="PF12937">
    <property type="entry name" value="F-box-like"/>
    <property type="match status" value="1"/>
</dbReference>
<dbReference type="Proteomes" id="UP000694843">
    <property type="component" value="Unplaced"/>
</dbReference>
<dbReference type="SUPFAM" id="SSF81383">
    <property type="entry name" value="F-box domain"/>
    <property type="match status" value="1"/>
</dbReference>
<dbReference type="GeneID" id="125178941"/>
<dbReference type="OMA" id="NIRNCKM"/>
<dbReference type="InterPro" id="IPR032675">
    <property type="entry name" value="LRR_dom_sf"/>
</dbReference>
<feature type="domain" description="F-box" evidence="2">
    <location>
        <begin position="11"/>
        <end position="58"/>
    </location>
</feature>
<protein>
    <submittedName>
        <fullName evidence="4">F-box/LRR-repeat protein fbxl-1-like</fullName>
    </submittedName>
</protein>
<dbReference type="OrthoDB" id="411076at2759"/>
<dbReference type="PANTHER" id="PTHR38926:SF5">
    <property type="entry name" value="F-BOX AND LEUCINE-RICH REPEAT PROTEIN 6"/>
    <property type="match status" value="1"/>
</dbReference>
<evidence type="ECO:0000256" key="1">
    <source>
        <dbReference type="SAM" id="Coils"/>
    </source>
</evidence>
<reference evidence="4" key="1">
    <citation type="submission" date="2025-08" db="UniProtKB">
        <authorList>
            <consortium name="RefSeq"/>
        </authorList>
    </citation>
    <scope>IDENTIFICATION</scope>
    <source>
        <tissue evidence="4">Whole organism</tissue>
    </source>
</reference>
<dbReference type="SMART" id="SM00256">
    <property type="entry name" value="FBOX"/>
    <property type="match status" value="1"/>
</dbReference>
<dbReference type="SUPFAM" id="SSF52047">
    <property type="entry name" value="RNI-like"/>
    <property type="match status" value="1"/>
</dbReference>
<gene>
    <name evidence="4" type="primary">LOC125178941</name>
</gene>
<feature type="coiled-coil region" evidence="1">
    <location>
        <begin position="207"/>
        <end position="234"/>
    </location>
</feature>
<accession>A0A979FRN4</accession>
<evidence type="ECO:0000259" key="2">
    <source>
        <dbReference type="PROSITE" id="PS50181"/>
    </source>
</evidence>
<evidence type="ECO:0000313" key="4">
    <source>
        <dbReference type="RefSeq" id="XP_047739800.1"/>
    </source>
</evidence>
<dbReference type="PROSITE" id="PS50181">
    <property type="entry name" value="FBOX"/>
    <property type="match status" value="1"/>
</dbReference>
<evidence type="ECO:0000313" key="3">
    <source>
        <dbReference type="Proteomes" id="UP000694843"/>
    </source>
</evidence>
<dbReference type="InterPro" id="IPR001810">
    <property type="entry name" value="F-box_dom"/>
</dbReference>
<dbReference type="KEGG" id="hazt:125178941"/>